<organism evidence="1">
    <name type="scientific">marine sediment metagenome</name>
    <dbReference type="NCBI Taxonomy" id="412755"/>
    <lineage>
        <taxon>unclassified sequences</taxon>
        <taxon>metagenomes</taxon>
        <taxon>ecological metagenomes</taxon>
    </lineage>
</organism>
<comment type="caution">
    <text evidence="1">The sequence shown here is derived from an EMBL/GenBank/DDBJ whole genome shotgun (WGS) entry which is preliminary data.</text>
</comment>
<dbReference type="EMBL" id="LAZR01001290">
    <property type="protein sequence ID" value="KKN47207.1"/>
    <property type="molecule type" value="Genomic_DNA"/>
</dbReference>
<dbReference type="AlphaFoldDB" id="A0A0F9RCJ4"/>
<gene>
    <name evidence="1" type="ORF">LCGC14_0665480</name>
</gene>
<name>A0A0F9RCJ4_9ZZZZ</name>
<reference evidence="1" key="1">
    <citation type="journal article" date="2015" name="Nature">
        <title>Complex archaea that bridge the gap between prokaryotes and eukaryotes.</title>
        <authorList>
            <person name="Spang A."/>
            <person name="Saw J.H."/>
            <person name="Jorgensen S.L."/>
            <person name="Zaremba-Niedzwiedzka K."/>
            <person name="Martijn J."/>
            <person name="Lind A.E."/>
            <person name="van Eijk R."/>
            <person name="Schleper C."/>
            <person name="Guy L."/>
            <person name="Ettema T.J."/>
        </authorList>
    </citation>
    <scope>NUCLEOTIDE SEQUENCE</scope>
</reference>
<protein>
    <submittedName>
        <fullName evidence="1">Uncharacterized protein</fullName>
    </submittedName>
</protein>
<accession>A0A0F9RCJ4</accession>
<sequence length="102" mass="11335">MPTSATANKWQGEVEIGFIIPCIDESEYHLRRFVFQDMEGNNLFDILPYAADGTPMDGGEGVCRAAGQAFVLDELGWTEYDEIQRRMTGTTIRVDLSGIDLG</sequence>
<evidence type="ECO:0000313" key="1">
    <source>
        <dbReference type="EMBL" id="KKN47207.1"/>
    </source>
</evidence>
<proteinExistence type="predicted"/>